<dbReference type="InParanoid" id="E9HNT4"/>
<dbReference type="Proteomes" id="UP000000305">
    <property type="component" value="Unassembled WGS sequence"/>
</dbReference>
<dbReference type="HOGENOM" id="CLU_1157432_0_0_1"/>
<evidence type="ECO:0000313" key="1">
    <source>
        <dbReference type="EMBL" id="EFX66614.1"/>
    </source>
</evidence>
<proteinExistence type="predicted"/>
<dbReference type="OrthoDB" id="10423460at2759"/>
<dbReference type="EMBL" id="GL732698">
    <property type="protein sequence ID" value="EFX66614.1"/>
    <property type="molecule type" value="Genomic_DNA"/>
</dbReference>
<gene>
    <name evidence="1" type="ORF">DAPPUDRAFT_331914</name>
</gene>
<protein>
    <submittedName>
        <fullName evidence="1">Uncharacterized protein</fullName>
    </submittedName>
</protein>
<sequence length="240" mass="26863">MNSFISVVNVEEHHSIFELDLPNFVICSETPEGRRSLLAPEEVVNVEELHAISLAKKLLSPYLLNLPPNEGQRSVLIDSEIFSADGLLNFEMCSATSETQTCLPAPEENMEERHIDSAVEKLSPPCLLNLQPDEEQQSMLNDSEMFCADEFLYVETCSTTPENEASLLVPEVVFVEEYTIAIAKKLLSPSLDSLSSYEGKQTIMPIDSEMFCDDDFPTVKTCSTTLKQLMFSTVALIRRK</sequence>
<evidence type="ECO:0000313" key="2">
    <source>
        <dbReference type="Proteomes" id="UP000000305"/>
    </source>
</evidence>
<keyword evidence="2" id="KW-1185">Reference proteome</keyword>
<accession>E9HNT4</accession>
<name>E9HNT4_DAPPU</name>
<dbReference type="AlphaFoldDB" id="E9HNT4"/>
<reference evidence="1 2" key="1">
    <citation type="journal article" date="2011" name="Science">
        <title>The ecoresponsive genome of Daphnia pulex.</title>
        <authorList>
            <person name="Colbourne J.K."/>
            <person name="Pfrender M.E."/>
            <person name="Gilbert D."/>
            <person name="Thomas W.K."/>
            <person name="Tucker A."/>
            <person name="Oakley T.H."/>
            <person name="Tokishita S."/>
            <person name="Aerts A."/>
            <person name="Arnold G.J."/>
            <person name="Basu M.K."/>
            <person name="Bauer D.J."/>
            <person name="Caceres C.E."/>
            <person name="Carmel L."/>
            <person name="Casola C."/>
            <person name="Choi J.H."/>
            <person name="Detter J.C."/>
            <person name="Dong Q."/>
            <person name="Dusheyko S."/>
            <person name="Eads B.D."/>
            <person name="Frohlich T."/>
            <person name="Geiler-Samerotte K.A."/>
            <person name="Gerlach D."/>
            <person name="Hatcher P."/>
            <person name="Jogdeo S."/>
            <person name="Krijgsveld J."/>
            <person name="Kriventseva E.V."/>
            <person name="Kultz D."/>
            <person name="Laforsch C."/>
            <person name="Lindquist E."/>
            <person name="Lopez J."/>
            <person name="Manak J.R."/>
            <person name="Muller J."/>
            <person name="Pangilinan J."/>
            <person name="Patwardhan R.P."/>
            <person name="Pitluck S."/>
            <person name="Pritham E.J."/>
            <person name="Rechtsteiner A."/>
            <person name="Rho M."/>
            <person name="Rogozin I.B."/>
            <person name="Sakarya O."/>
            <person name="Salamov A."/>
            <person name="Schaack S."/>
            <person name="Shapiro H."/>
            <person name="Shiga Y."/>
            <person name="Skalitzky C."/>
            <person name="Smith Z."/>
            <person name="Souvorov A."/>
            <person name="Sung W."/>
            <person name="Tang Z."/>
            <person name="Tsuchiya D."/>
            <person name="Tu H."/>
            <person name="Vos H."/>
            <person name="Wang M."/>
            <person name="Wolf Y.I."/>
            <person name="Yamagata H."/>
            <person name="Yamada T."/>
            <person name="Ye Y."/>
            <person name="Shaw J.R."/>
            <person name="Andrews J."/>
            <person name="Crease T.J."/>
            <person name="Tang H."/>
            <person name="Lucas S.M."/>
            <person name="Robertson H.M."/>
            <person name="Bork P."/>
            <person name="Koonin E.V."/>
            <person name="Zdobnov E.M."/>
            <person name="Grigoriev I.V."/>
            <person name="Lynch M."/>
            <person name="Boore J.L."/>
        </authorList>
    </citation>
    <scope>NUCLEOTIDE SEQUENCE [LARGE SCALE GENOMIC DNA]</scope>
</reference>
<organism evidence="1 2">
    <name type="scientific">Daphnia pulex</name>
    <name type="common">Water flea</name>
    <dbReference type="NCBI Taxonomy" id="6669"/>
    <lineage>
        <taxon>Eukaryota</taxon>
        <taxon>Metazoa</taxon>
        <taxon>Ecdysozoa</taxon>
        <taxon>Arthropoda</taxon>
        <taxon>Crustacea</taxon>
        <taxon>Branchiopoda</taxon>
        <taxon>Diplostraca</taxon>
        <taxon>Cladocera</taxon>
        <taxon>Anomopoda</taxon>
        <taxon>Daphniidae</taxon>
        <taxon>Daphnia</taxon>
    </lineage>
</organism>
<dbReference type="KEGG" id="dpx:DAPPUDRAFT_331914"/>